<feature type="active site" description="Proton donor" evidence="3">
    <location>
        <position position="232"/>
    </location>
</feature>
<feature type="domain" description="Glycoside hydrolase family 20 catalytic" evidence="4">
    <location>
        <begin position="93"/>
        <end position="279"/>
    </location>
</feature>
<comment type="caution">
    <text evidence="6">The sequence shown here is derived from an EMBL/GenBank/DDBJ whole genome shotgun (WGS) entry which is preliminary data.</text>
</comment>
<evidence type="ECO:0000256" key="2">
    <source>
        <dbReference type="ARBA" id="ARBA00022801"/>
    </source>
</evidence>
<dbReference type="InterPro" id="IPR041063">
    <property type="entry name" value="Glyco_H_20C_C"/>
</dbReference>
<evidence type="ECO:0000259" key="5">
    <source>
        <dbReference type="Pfam" id="PF18088"/>
    </source>
</evidence>
<dbReference type="PRINTS" id="PR00738">
    <property type="entry name" value="GLHYDRLASE20"/>
</dbReference>
<dbReference type="Gene3D" id="1.20.120.670">
    <property type="entry name" value="N-acetyl-b-d-glucoasminidase"/>
    <property type="match status" value="1"/>
</dbReference>
<dbReference type="AlphaFoldDB" id="A0A3A3G9H0"/>
<dbReference type="RefSeq" id="WP_119796523.1">
    <property type="nucleotide sequence ID" value="NZ_QYZD01000049.1"/>
</dbReference>
<keyword evidence="2" id="KW-0378">Hydrolase</keyword>
<dbReference type="EMBL" id="QYZD01000049">
    <property type="protein sequence ID" value="RJG17651.1"/>
    <property type="molecule type" value="Genomic_DNA"/>
</dbReference>
<dbReference type="GO" id="GO:0004563">
    <property type="term" value="F:beta-N-acetylhexosaminidase activity"/>
    <property type="evidence" value="ECO:0007669"/>
    <property type="project" value="InterPro"/>
</dbReference>
<evidence type="ECO:0000256" key="3">
    <source>
        <dbReference type="PIRSR" id="PIRSR625705-1"/>
    </source>
</evidence>
<dbReference type="Pfam" id="PF00728">
    <property type="entry name" value="Glyco_hydro_20"/>
    <property type="match status" value="1"/>
</dbReference>
<accession>A0A3A3G9H0</accession>
<organism evidence="6 7">
    <name type="scientific">Paenibacillus thiaminolyticus</name>
    <name type="common">Bacillus thiaminolyticus</name>
    <dbReference type="NCBI Taxonomy" id="49283"/>
    <lineage>
        <taxon>Bacteria</taxon>
        <taxon>Bacillati</taxon>
        <taxon>Bacillota</taxon>
        <taxon>Bacilli</taxon>
        <taxon>Bacillales</taxon>
        <taxon>Paenibacillaceae</taxon>
        <taxon>Paenibacillus</taxon>
    </lineage>
</organism>
<evidence type="ECO:0000313" key="7">
    <source>
        <dbReference type="Proteomes" id="UP000266177"/>
    </source>
</evidence>
<name>A0A3A3G9H0_PANTH</name>
<dbReference type="OrthoDB" id="383771at2"/>
<dbReference type="InterPro" id="IPR015883">
    <property type="entry name" value="Glyco_hydro_20_cat"/>
</dbReference>
<dbReference type="SUPFAM" id="SSF51445">
    <property type="entry name" value="(Trans)glycosidases"/>
    <property type="match status" value="1"/>
</dbReference>
<evidence type="ECO:0000259" key="4">
    <source>
        <dbReference type="Pfam" id="PF00728"/>
    </source>
</evidence>
<dbReference type="InterPro" id="IPR025705">
    <property type="entry name" value="Beta_hexosaminidase_sua/sub"/>
</dbReference>
<sequence>MQIHFSGDVDRFMPGILELRQLLNVEIIEGGNPTPDAVAIQVEQATGELMVSWDGSTGLIRYAEPIHFFRALGRFVEAYRQGGTFHIVERPQFTYNGAMIDASRNAVPHLAMLKELLRSMALMGLNGIMLYTEDTYEVPERPYFGYMRGRYTTDELRAIDDYAAQFGIEVVPCIQTLGHLAQALKWDEAEELRDTEDVLLAGSEATYRFIEDMIAAASKPLRSNRIHIGMDEAFGLGLGRYLFKHGFRERFDIMNDHLRRVLEITEKHGLKPMMWSDMYFHLLMNNGGHYYDLDLEFSSDAVARIPKGVQFVYWDYYHDDQKFYENFLDKHRALGSDPVFAGGVWLWGSMSPNYGKTWQNTNPALLACKAKGIREVFATAWGDNGQETNHLTILPGLQLFAEHGYTDGEVDEAALTERFRLCTGQRLDDYWQLTYLDETPGVTKNNMHSSNASKFLLWQDTLIGLFDKDLEGELETALPAHYAKLAERLAVAEVQAAGTHKRVFGFYAKLAETLAMKGTLGLQVTAAYRAREHEKLRSLAESVIPRVRAQVDLTRKAHRALWMATSKPFGWEVLDIRYGGVLARLQSAEERLLDYVEGRVDKLEELEAERLPFNANDPVGEHRVSHSPFFHRIATGAVLSAI</sequence>
<evidence type="ECO:0000313" key="6">
    <source>
        <dbReference type="EMBL" id="RJG17651.1"/>
    </source>
</evidence>
<dbReference type="GO" id="GO:0005975">
    <property type="term" value="P:carbohydrate metabolic process"/>
    <property type="evidence" value="ECO:0007669"/>
    <property type="project" value="InterPro"/>
</dbReference>
<dbReference type="InterPro" id="IPR038901">
    <property type="entry name" value="HEXDC-like"/>
</dbReference>
<gene>
    <name evidence="6" type="ORF">DQX05_27790</name>
</gene>
<reference evidence="6 7" key="1">
    <citation type="submission" date="2018-09" db="EMBL/GenBank/DDBJ databases">
        <title>Paenibacillus SK2017-BO5.</title>
        <authorList>
            <person name="Piskunova J.V."/>
            <person name="Dubiley S.A."/>
            <person name="Severinov K.V."/>
        </authorList>
    </citation>
    <scope>NUCLEOTIDE SEQUENCE [LARGE SCALE GENOMIC DNA]</scope>
    <source>
        <strain evidence="6 7">BO5</strain>
    </source>
</reference>
<dbReference type="PANTHER" id="PTHR21040:SF8">
    <property type="entry name" value="BCDNA.GH04120"/>
    <property type="match status" value="1"/>
</dbReference>
<dbReference type="Pfam" id="PF18088">
    <property type="entry name" value="Glyco_H_20C_C"/>
    <property type="match status" value="1"/>
</dbReference>
<dbReference type="Proteomes" id="UP000266177">
    <property type="component" value="Unassembled WGS sequence"/>
</dbReference>
<feature type="domain" description="Glycoside Hydrolase 20C C-terminal" evidence="5">
    <location>
        <begin position="428"/>
        <end position="620"/>
    </location>
</feature>
<proteinExistence type="inferred from homology"/>
<comment type="similarity">
    <text evidence="1">Belongs to the glycosyl hydrolase 20 family.</text>
</comment>
<evidence type="ECO:0000256" key="1">
    <source>
        <dbReference type="ARBA" id="ARBA00006285"/>
    </source>
</evidence>
<dbReference type="PANTHER" id="PTHR21040">
    <property type="entry name" value="BCDNA.GH04120"/>
    <property type="match status" value="1"/>
</dbReference>
<dbReference type="CDD" id="cd06565">
    <property type="entry name" value="GH20_GcnA-like"/>
    <property type="match status" value="1"/>
</dbReference>
<protein>
    <submittedName>
        <fullName evidence="6">Beta-N-acetylhexosaminidase</fullName>
    </submittedName>
</protein>
<dbReference type="InterPro" id="IPR017853">
    <property type="entry name" value="GH"/>
</dbReference>
<dbReference type="Gene3D" id="3.20.20.80">
    <property type="entry name" value="Glycosidases"/>
    <property type="match status" value="1"/>
</dbReference>